<dbReference type="PANTHER" id="PTHR47241:SF1">
    <property type="entry name" value="BED-TYPE DOMAIN-CONTAINING PROTEIN"/>
    <property type="match status" value="1"/>
</dbReference>
<dbReference type="SUPFAM" id="SSF53098">
    <property type="entry name" value="Ribonuclease H-like"/>
    <property type="match status" value="1"/>
</dbReference>
<accession>H2YZK8</accession>
<protein>
    <recommendedName>
        <fullName evidence="3">HAT C-terminal dimerisation domain-containing protein</fullName>
    </recommendedName>
</protein>
<reference evidence="2" key="1">
    <citation type="submission" date="2003-08" db="EMBL/GenBank/DDBJ databases">
        <authorList>
            <person name="Birren B."/>
            <person name="Nusbaum C."/>
            <person name="Abebe A."/>
            <person name="Abouelleil A."/>
            <person name="Adekoya E."/>
            <person name="Ait-zahra M."/>
            <person name="Allen N."/>
            <person name="Allen T."/>
            <person name="An P."/>
            <person name="Anderson M."/>
            <person name="Anderson S."/>
            <person name="Arachchi H."/>
            <person name="Armbruster J."/>
            <person name="Bachantsang P."/>
            <person name="Baldwin J."/>
            <person name="Barry A."/>
            <person name="Bayul T."/>
            <person name="Blitshsteyn B."/>
            <person name="Bloom T."/>
            <person name="Blye J."/>
            <person name="Boguslavskiy L."/>
            <person name="Borowsky M."/>
            <person name="Boukhgalter B."/>
            <person name="Brunache A."/>
            <person name="Butler J."/>
            <person name="Calixte N."/>
            <person name="Calvo S."/>
            <person name="Camarata J."/>
            <person name="Campo K."/>
            <person name="Chang J."/>
            <person name="Cheshatsang Y."/>
            <person name="Citroen M."/>
            <person name="Collymore A."/>
            <person name="Considine T."/>
            <person name="Cook A."/>
            <person name="Cooke P."/>
            <person name="Corum B."/>
            <person name="Cuomo C."/>
            <person name="David R."/>
            <person name="Dawoe T."/>
            <person name="Degray S."/>
            <person name="Dodge S."/>
            <person name="Dooley K."/>
            <person name="Dorje P."/>
            <person name="Dorjee K."/>
            <person name="Dorris L."/>
            <person name="Duffey N."/>
            <person name="Dupes A."/>
            <person name="Elkins T."/>
            <person name="Engels R."/>
            <person name="Erickson J."/>
            <person name="Farina A."/>
            <person name="Faro S."/>
            <person name="Ferreira P."/>
            <person name="Fischer H."/>
            <person name="Fitzgerald M."/>
            <person name="Foley K."/>
            <person name="Gage D."/>
            <person name="Galagan J."/>
            <person name="Gearin G."/>
            <person name="Gnerre S."/>
            <person name="Gnirke A."/>
            <person name="Goyette A."/>
            <person name="Graham J."/>
            <person name="Grandbois E."/>
            <person name="Gyaltsen K."/>
            <person name="Hafez N."/>
            <person name="Hagopian D."/>
            <person name="Hagos B."/>
            <person name="Hall J."/>
            <person name="Hatcher B."/>
            <person name="Heller A."/>
            <person name="Higgins H."/>
            <person name="Honan T."/>
            <person name="Horn A."/>
            <person name="Houde N."/>
            <person name="Hughes L."/>
            <person name="Hulme W."/>
            <person name="Husby E."/>
            <person name="Iliev I."/>
            <person name="Jaffe D."/>
            <person name="Jones C."/>
            <person name="Kamal M."/>
            <person name="Kamat A."/>
            <person name="Kamvysselis M."/>
            <person name="Karlsson E."/>
            <person name="Kells C."/>
            <person name="Kieu A."/>
            <person name="Kisner P."/>
            <person name="Kodira C."/>
            <person name="Kulbokas E."/>
            <person name="Labutti K."/>
            <person name="Lama D."/>
            <person name="Landers T."/>
            <person name="Leger J."/>
            <person name="Levine S."/>
            <person name="Lewis D."/>
            <person name="Lewis T."/>
            <person name="Lindblad-toh K."/>
            <person name="Liu X."/>
            <person name="Lokyitsang T."/>
            <person name="Lokyitsang Y."/>
            <person name="Lucien O."/>
            <person name="Lui A."/>
            <person name="Ma L.J."/>
            <person name="Mabbitt R."/>
            <person name="Macdonald J."/>
            <person name="Maclean C."/>
            <person name="Major J."/>
            <person name="Manning J."/>
            <person name="Marabella R."/>
            <person name="Maru K."/>
            <person name="Matthews C."/>
            <person name="Mauceli E."/>
            <person name="Mccarthy M."/>
            <person name="Mcdonough S."/>
            <person name="Mcghee T."/>
            <person name="Meldrim J."/>
            <person name="Meneus L."/>
            <person name="Mesirov J."/>
            <person name="Mihalev A."/>
            <person name="Mihova T."/>
            <person name="Mikkelsen T."/>
            <person name="Mlenga V."/>
            <person name="Moru K."/>
            <person name="Mozes J."/>
            <person name="Mulrain L."/>
            <person name="Munson G."/>
            <person name="Naylor J."/>
            <person name="Newes C."/>
            <person name="Nguyen C."/>
            <person name="Nguyen N."/>
            <person name="Nguyen T."/>
            <person name="Nicol R."/>
            <person name="Nielsen C."/>
            <person name="Nizzari M."/>
            <person name="Norbu C."/>
            <person name="Norbu N."/>
            <person name="O'donnell P."/>
            <person name="Okoawo O."/>
            <person name="O'leary S."/>
            <person name="Omotosho B."/>
            <person name="O'neill K."/>
            <person name="Osman S."/>
            <person name="Parker S."/>
            <person name="Perrin D."/>
            <person name="Phunkhang P."/>
            <person name="Piqani B."/>
            <person name="Purcell S."/>
            <person name="Rachupka T."/>
            <person name="Ramasamy U."/>
            <person name="Rameau R."/>
            <person name="Ray V."/>
            <person name="Raymond C."/>
            <person name="Retta R."/>
            <person name="Richardson S."/>
            <person name="Rise C."/>
            <person name="Rodriguez J."/>
            <person name="Rogers J."/>
            <person name="Rogov P."/>
            <person name="Rutman M."/>
            <person name="Schupbach R."/>
            <person name="Seaman C."/>
            <person name="Settipalli S."/>
            <person name="Sharpe T."/>
            <person name="Sheridan J."/>
            <person name="Sherpa N."/>
            <person name="Shi J."/>
            <person name="Smirnov S."/>
            <person name="Smith C."/>
            <person name="Sougnez C."/>
            <person name="Spencer B."/>
            <person name="Stalker J."/>
            <person name="Stange-thomann N."/>
            <person name="Stavropoulos S."/>
            <person name="Stetson K."/>
            <person name="Stone C."/>
            <person name="Stone S."/>
            <person name="Stubbs M."/>
            <person name="Talamas J."/>
            <person name="Tchuinga P."/>
            <person name="Tenzing P."/>
            <person name="Tesfaye S."/>
            <person name="Theodore J."/>
            <person name="Thoulutsang Y."/>
            <person name="Topham K."/>
            <person name="Towey S."/>
            <person name="Tsamla T."/>
            <person name="Tsomo N."/>
            <person name="Vallee D."/>
            <person name="Vassiliev H."/>
            <person name="Venkataraman V."/>
            <person name="Vinson J."/>
            <person name="Vo A."/>
            <person name="Wade C."/>
            <person name="Wang S."/>
            <person name="Wangchuk T."/>
            <person name="Wangdi T."/>
            <person name="Whittaker C."/>
            <person name="Wilkinson J."/>
            <person name="Wu Y."/>
            <person name="Wyman D."/>
            <person name="Yadav S."/>
            <person name="Yang S."/>
            <person name="Yang X."/>
            <person name="Yeager S."/>
            <person name="Yee E."/>
            <person name="Young G."/>
            <person name="Zainoun J."/>
            <person name="Zembeck L."/>
            <person name="Zimmer A."/>
            <person name="Zody M."/>
            <person name="Lander E."/>
        </authorList>
    </citation>
    <scope>NUCLEOTIDE SEQUENCE [LARGE SCALE GENOMIC DNA]</scope>
</reference>
<dbReference type="AlphaFoldDB" id="H2YZK8"/>
<evidence type="ECO:0000313" key="2">
    <source>
        <dbReference type="Proteomes" id="UP000007875"/>
    </source>
</evidence>
<dbReference type="PANTHER" id="PTHR47241">
    <property type="entry name" value="FINGER PROTEIN, PUTATIVE-RELATED"/>
    <property type="match status" value="1"/>
</dbReference>
<evidence type="ECO:0000313" key="1">
    <source>
        <dbReference type="Ensembl" id="ENSCSAVP00000010770.1"/>
    </source>
</evidence>
<dbReference type="InParanoid" id="H2YZK8"/>
<dbReference type="InterPro" id="IPR012337">
    <property type="entry name" value="RNaseH-like_sf"/>
</dbReference>
<keyword evidence="2" id="KW-1185">Reference proteome</keyword>
<evidence type="ECO:0008006" key="3">
    <source>
        <dbReference type="Google" id="ProtNLM"/>
    </source>
</evidence>
<reference evidence="1" key="3">
    <citation type="submission" date="2025-09" db="UniProtKB">
        <authorList>
            <consortium name="Ensembl"/>
        </authorList>
    </citation>
    <scope>IDENTIFICATION</scope>
</reference>
<proteinExistence type="predicted"/>
<dbReference type="HOGENOM" id="CLU_903025_0_0_1"/>
<dbReference type="InterPro" id="IPR052865">
    <property type="entry name" value="Zinc_finger_BED"/>
</dbReference>
<dbReference type="STRING" id="51511.ENSCSAVP00000010770"/>
<dbReference type="Ensembl" id="ENSCSAVT00000010900.1">
    <property type="protein sequence ID" value="ENSCSAVP00000010770.1"/>
    <property type="gene ID" value="ENSCSAVG00000006319.1"/>
</dbReference>
<name>H2YZK8_CIOSA</name>
<dbReference type="Proteomes" id="UP000007875">
    <property type="component" value="Unassembled WGS sequence"/>
</dbReference>
<organism evidence="1 2">
    <name type="scientific">Ciona savignyi</name>
    <name type="common">Pacific transparent sea squirt</name>
    <dbReference type="NCBI Taxonomy" id="51511"/>
    <lineage>
        <taxon>Eukaryota</taxon>
        <taxon>Metazoa</taxon>
        <taxon>Chordata</taxon>
        <taxon>Tunicata</taxon>
        <taxon>Ascidiacea</taxon>
        <taxon>Phlebobranchia</taxon>
        <taxon>Cionidae</taxon>
        <taxon>Ciona</taxon>
    </lineage>
</organism>
<reference evidence="1" key="2">
    <citation type="submission" date="2025-08" db="UniProtKB">
        <authorList>
            <consortium name="Ensembl"/>
        </authorList>
    </citation>
    <scope>IDENTIFICATION</scope>
</reference>
<sequence length="308" mass="34799">MNIDQGRNVIHQENHKGILETKHLTALSLYRLQKTLELKRDVLLMAREGDSVCGLLSEDDWTIAQSVLTLLSPFKTAARRLSKKEATLGEVVPIVIGLLSAINDLEEKSLIPLVSEVADIAKQEMDKKFKDKILENDHYLIASFLHPGYKYSVPTAVLKRIENEVSCRVRNAYEEPNVTKNTEMTDIVDEDSSDPLFVAMSRQAHEARSPATKYDHIFEQVQRYSSTSFAMTTNPYKFWLGRRAHCRELANLALTYLTTPPTCGTAGSSLVPKLTLTPEETQEFNFIRMNLCSNHTTMTDIYDTVASK</sequence>
<dbReference type="GO" id="GO:0005634">
    <property type="term" value="C:nucleus"/>
    <property type="evidence" value="ECO:0007669"/>
    <property type="project" value="TreeGrafter"/>
</dbReference>